<accession>A0A4Y2I9T3</accession>
<reference evidence="1 2" key="1">
    <citation type="journal article" date="2019" name="Sci. Rep.">
        <title>Orb-weaving spider Araneus ventricosus genome elucidates the spidroin gene catalogue.</title>
        <authorList>
            <person name="Kono N."/>
            <person name="Nakamura H."/>
            <person name="Ohtoshi R."/>
            <person name="Moran D.A.P."/>
            <person name="Shinohara A."/>
            <person name="Yoshida Y."/>
            <person name="Fujiwara M."/>
            <person name="Mori M."/>
            <person name="Tomita M."/>
            <person name="Arakawa K."/>
        </authorList>
    </citation>
    <scope>NUCLEOTIDE SEQUENCE [LARGE SCALE GENOMIC DNA]</scope>
</reference>
<evidence type="ECO:0000313" key="2">
    <source>
        <dbReference type="Proteomes" id="UP000499080"/>
    </source>
</evidence>
<evidence type="ECO:0000313" key="1">
    <source>
        <dbReference type="EMBL" id="GBM74029.1"/>
    </source>
</evidence>
<comment type="caution">
    <text evidence="1">The sequence shown here is derived from an EMBL/GenBank/DDBJ whole genome shotgun (WGS) entry which is preliminary data.</text>
</comment>
<name>A0A4Y2I9T3_ARAVE</name>
<keyword evidence="2" id="KW-1185">Reference proteome</keyword>
<dbReference type="EMBL" id="BGPR01002470">
    <property type="protein sequence ID" value="GBM74029.1"/>
    <property type="molecule type" value="Genomic_DNA"/>
</dbReference>
<sequence>MKVHLRNTKSLSWDGTVISSRGQVTRTDTEPVPSLQTFSHYASEAFVPRYDSALNQKPYYGGSSWTRFEPETSTPKPRPYYWDAAV</sequence>
<protein>
    <submittedName>
        <fullName evidence="1">Uncharacterized protein</fullName>
    </submittedName>
</protein>
<dbReference type="AlphaFoldDB" id="A0A4Y2I9T3"/>
<gene>
    <name evidence="1" type="ORF">AVEN_57827_1</name>
</gene>
<organism evidence="1 2">
    <name type="scientific">Araneus ventricosus</name>
    <name type="common">Orbweaver spider</name>
    <name type="synonym">Epeira ventricosa</name>
    <dbReference type="NCBI Taxonomy" id="182803"/>
    <lineage>
        <taxon>Eukaryota</taxon>
        <taxon>Metazoa</taxon>
        <taxon>Ecdysozoa</taxon>
        <taxon>Arthropoda</taxon>
        <taxon>Chelicerata</taxon>
        <taxon>Arachnida</taxon>
        <taxon>Araneae</taxon>
        <taxon>Araneomorphae</taxon>
        <taxon>Entelegynae</taxon>
        <taxon>Araneoidea</taxon>
        <taxon>Araneidae</taxon>
        <taxon>Araneus</taxon>
    </lineage>
</organism>
<proteinExistence type="predicted"/>
<dbReference type="Proteomes" id="UP000499080">
    <property type="component" value="Unassembled WGS sequence"/>
</dbReference>